<proteinExistence type="predicted"/>
<feature type="domain" description="Fibronectin type-III" evidence="4">
    <location>
        <begin position="238"/>
        <end position="336"/>
    </location>
</feature>
<name>A0A4W6CU38_LATCA</name>
<dbReference type="PROSITE" id="PS50853">
    <property type="entry name" value="FN3"/>
    <property type="match status" value="3"/>
</dbReference>
<evidence type="ECO:0000259" key="4">
    <source>
        <dbReference type="PROSITE" id="PS50853"/>
    </source>
</evidence>
<organism evidence="5 6">
    <name type="scientific">Lates calcarifer</name>
    <name type="common">Barramundi</name>
    <name type="synonym">Holocentrus calcarifer</name>
    <dbReference type="NCBI Taxonomy" id="8187"/>
    <lineage>
        <taxon>Eukaryota</taxon>
        <taxon>Metazoa</taxon>
        <taxon>Chordata</taxon>
        <taxon>Craniata</taxon>
        <taxon>Vertebrata</taxon>
        <taxon>Euteleostomi</taxon>
        <taxon>Actinopterygii</taxon>
        <taxon>Neopterygii</taxon>
        <taxon>Teleostei</taxon>
        <taxon>Neoteleostei</taxon>
        <taxon>Acanthomorphata</taxon>
        <taxon>Carangaria</taxon>
        <taxon>Carangaria incertae sedis</taxon>
        <taxon>Centropomidae</taxon>
        <taxon>Lates</taxon>
    </lineage>
</organism>
<evidence type="ECO:0000313" key="5">
    <source>
        <dbReference type="Ensembl" id="ENSLCAP00010015828.1"/>
    </source>
</evidence>
<keyword evidence="7 8" id="KW-0675">Receptor</keyword>
<feature type="signal peptide" evidence="3">
    <location>
        <begin position="1"/>
        <end position="23"/>
    </location>
</feature>
<dbReference type="InterPro" id="IPR036116">
    <property type="entry name" value="FN3_sf"/>
</dbReference>
<evidence type="ECO:0000313" key="8">
    <source>
        <dbReference type="RefSeq" id="XP_050930826.1"/>
    </source>
</evidence>
<dbReference type="Pfam" id="PF00041">
    <property type="entry name" value="fn3"/>
    <property type="match status" value="1"/>
</dbReference>
<gene>
    <name evidence="5 7 8" type="primary">LOC108881656</name>
</gene>
<dbReference type="SMART" id="SM00060">
    <property type="entry name" value="FN3"/>
    <property type="match status" value="4"/>
</dbReference>
<feature type="chain" id="PRO_5044612791" evidence="3">
    <location>
        <begin position="24"/>
        <end position="802"/>
    </location>
</feature>
<dbReference type="CDD" id="cd00063">
    <property type="entry name" value="FN3"/>
    <property type="match status" value="3"/>
</dbReference>
<dbReference type="InterPro" id="IPR050991">
    <property type="entry name" value="ECM_Regulatory_Proteins"/>
</dbReference>
<dbReference type="RefSeq" id="XP_018529244.1">
    <property type="nucleotide sequence ID" value="XM_018673728.2"/>
</dbReference>
<evidence type="ECO:0000256" key="2">
    <source>
        <dbReference type="SAM" id="Phobius"/>
    </source>
</evidence>
<dbReference type="PANTHER" id="PTHR46708">
    <property type="entry name" value="TENASCIN"/>
    <property type="match status" value="1"/>
</dbReference>
<feature type="domain" description="Fibronectin type-III" evidence="4">
    <location>
        <begin position="339"/>
        <end position="440"/>
    </location>
</feature>
<dbReference type="RefSeq" id="XP_050930826.1">
    <property type="nucleotide sequence ID" value="XM_051074869.1"/>
</dbReference>
<keyword evidence="6" id="KW-1185">Reference proteome</keyword>
<sequence>MDLWSSKLYFATWTVMSLLGVFSHEVTVKNSDLKLCKDDERVCVTDLRDCGPRPASSIQKTLNMTCYHTLYTSMTCELSQASDSHAEPDVSLIFSSVNKIISCHAIFNPASTLNVTARIMNYLRRSEIRSQPHTVFVYEAVKPSPPVLTVLGSTDDSVVVSWRSSSDGSCRLRYRVDGAQTWSQSPGVSPVFQHQEQVYTIKHLLPFTVYRAAVACRKYHIWSNWSPDVTVRTLDRAPSRPPEVCYRVERADSPHLHLMWKEPDLREAGGRGLGYQVSCRPARRQRPQDTLIQNVTGAMAPLEVKEGNYSVTVRAFNSAGFGPAAQLSIDTQTQNNLPSVRDLWVSSSFPAAKDLLVQWELSAAPPPALPVGHFNVQLRSEVHPSASRWSTVDGSITSTVIQDVDPDESYLVSVIPVYKQQCGSPLSLNASLQQGALMEAFDLNVVDVTKTWLTVKWAWQRKSGPIRVNRYRVMLKKNSERHNTVLSFPPVSLWWNQSQHTFLNLTPATEYSLLLLADDVSRNIITVTTNFDEVPVVATVTPLLLLAVIVLIISILSRTVYKSYFFPPISSPRGSTTGQWLMHPNHQKSAELNILDITQFQVTDVLGEKSAIVIGPNSPFSSEEDLHENTSLLPPGHLIIKLSGLKLDAEYVSDTPLTTELQLQSYNPDYAVNCHHSDKVFVSEERREADAAQAHEGQIWFPWREEVNMQLDLSQISYQTEAAVKCSFHELMTKADSRCDYQITCEAQYVLNSSFLGKSDVETESGHIDCSYLICDTDYIANSCFTAKTAVEDRASSISIVC</sequence>
<evidence type="ECO:0000256" key="3">
    <source>
        <dbReference type="SAM" id="SignalP"/>
    </source>
</evidence>
<dbReference type="SUPFAM" id="SSF49265">
    <property type="entry name" value="Fibronectin type III"/>
    <property type="match status" value="2"/>
</dbReference>
<dbReference type="Gene3D" id="2.60.40.10">
    <property type="entry name" value="Immunoglobulins"/>
    <property type="match status" value="4"/>
</dbReference>
<reference evidence="5" key="3">
    <citation type="submission" date="2025-05" db="UniProtKB">
        <authorList>
            <consortium name="Ensembl"/>
        </authorList>
    </citation>
    <scope>IDENTIFICATION</scope>
</reference>
<accession>A0A4W6CU38</accession>
<feature type="transmembrane region" description="Helical" evidence="2">
    <location>
        <begin position="536"/>
        <end position="556"/>
    </location>
</feature>
<reference evidence="6" key="1">
    <citation type="submission" date="2015-09" db="EMBL/GenBank/DDBJ databases">
        <authorList>
            <person name="Sai Rama Sridatta P."/>
        </authorList>
    </citation>
    <scope>NUCLEOTIDE SEQUENCE [LARGE SCALE GENOMIC DNA]</scope>
</reference>
<dbReference type="GeneTree" id="ENSGT00940000155603"/>
<dbReference type="Proteomes" id="UP000694890">
    <property type="component" value="Linkage group LG13"/>
</dbReference>
<dbReference type="STRING" id="8187.ENSLCAP00010015828"/>
<dbReference type="InterPro" id="IPR003961">
    <property type="entry name" value="FN3_dom"/>
</dbReference>
<protein>
    <submittedName>
        <fullName evidence="7 8">Interleukin-6 receptor subunit beta isoform X1</fullName>
    </submittedName>
</protein>
<dbReference type="OrthoDB" id="9828391at2759"/>
<evidence type="ECO:0000256" key="1">
    <source>
        <dbReference type="ARBA" id="ARBA00022737"/>
    </source>
</evidence>
<dbReference type="KEGG" id="lcf:108881656"/>
<keyword evidence="2" id="KW-0812">Transmembrane</keyword>
<keyword evidence="1" id="KW-0677">Repeat</keyword>
<dbReference type="InParanoid" id="A0A4W6CU38"/>
<evidence type="ECO:0000313" key="6">
    <source>
        <dbReference type="Proteomes" id="UP000314980"/>
    </source>
</evidence>
<feature type="domain" description="Fibronectin type-III" evidence="4">
    <location>
        <begin position="142"/>
        <end position="236"/>
    </location>
</feature>
<keyword evidence="2" id="KW-0472">Membrane</keyword>
<reference evidence="7 8" key="2">
    <citation type="submission" date="2025-04" db="UniProtKB">
        <authorList>
            <consortium name="RefSeq"/>
        </authorList>
    </citation>
    <scope>IDENTIFICATION</scope>
    <source>
        <tissue evidence="7 8">Brain</tissue>
    </source>
</reference>
<dbReference type="InterPro" id="IPR013783">
    <property type="entry name" value="Ig-like_fold"/>
</dbReference>
<dbReference type="Ensembl" id="ENSLCAT00010016175.1">
    <property type="protein sequence ID" value="ENSLCAP00010015828.1"/>
    <property type="gene ID" value="ENSLCAG00010007530.1"/>
</dbReference>
<dbReference type="GeneID" id="108881656"/>
<evidence type="ECO:0000313" key="7">
    <source>
        <dbReference type="RefSeq" id="XP_018529244.1"/>
    </source>
</evidence>
<dbReference type="Proteomes" id="UP000314980">
    <property type="component" value="Unassembled WGS sequence"/>
</dbReference>
<dbReference type="PANTHER" id="PTHR46708:SF2">
    <property type="entry name" value="FIBRONECTIN TYPE-III DOMAIN-CONTAINING PROTEIN"/>
    <property type="match status" value="1"/>
</dbReference>
<keyword evidence="3" id="KW-0732">Signal</keyword>
<keyword evidence="2" id="KW-1133">Transmembrane helix</keyword>
<dbReference type="AlphaFoldDB" id="A0A4W6CU38"/>